<name>A0A9D3NAN1_9TELE</name>
<dbReference type="AlphaFoldDB" id="A0A9D3NAN1"/>
<comment type="caution">
    <text evidence="1">The sequence shown here is derived from an EMBL/GenBank/DDBJ whole genome shotgun (WGS) entry which is preliminary data.</text>
</comment>
<dbReference type="Proteomes" id="UP000824219">
    <property type="component" value="Linkage Group LG23"/>
</dbReference>
<evidence type="ECO:0000313" key="1">
    <source>
        <dbReference type="EMBL" id="KAG7317595.1"/>
    </source>
</evidence>
<gene>
    <name evidence="1" type="ORF">KOW79_018630</name>
</gene>
<keyword evidence="2" id="KW-1185">Reference proteome</keyword>
<accession>A0A9D3NAN1</accession>
<reference evidence="1 2" key="1">
    <citation type="submission" date="2021-06" db="EMBL/GenBank/DDBJ databases">
        <title>Chromosome-level genome assembly of the red-tail catfish (Hemibagrus wyckioides).</title>
        <authorList>
            <person name="Shao F."/>
        </authorList>
    </citation>
    <scope>NUCLEOTIDE SEQUENCE [LARGE SCALE GENOMIC DNA]</scope>
    <source>
        <strain evidence="1">EC202008001</strain>
        <tissue evidence="1">Blood</tissue>
    </source>
</reference>
<dbReference type="EMBL" id="JAHKSW010000023">
    <property type="protein sequence ID" value="KAG7317595.1"/>
    <property type="molecule type" value="Genomic_DNA"/>
</dbReference>
<organism evidence="1 2">
    <name type="scientific">Hemibagrus wyckioides</name>
    <dbReference type="NCBI Taxonomy" id="337641"/>
    <lineage>
        <taxon>Eukaryota</taxon>
        <taxon>Metazoa</taxon>
        <taxon>Chordata</taxon>
        <taxon>Craniata</taxon>
        <taxon>Vertebrata</taxon>
        <taxon>Euteleostomi</taxon>
        <taxon>Actinopterygii</taxon>
        <taxon>Neopterygii</taxon>
        <taxon>Teleostei</taxon>
        <taxon>Ostariophysi</taxon>
        <taxon>Siluriformes</taxon>
        <taxon>Bagridae</taxon>
        <taxon>Hemibagrus</taxon>
    </lineage>
</organism>
<proteinExistence type="predicted"/>
<protein>
    <submittedName>
        <fullName evidence="1">Uncharacterized protein</fullName>
    </submittedName>
</protein>
<sequence>MAECRVLGKSILGNAVHCGCSKRSHSLVLKFGVEPTRVCRTGGLFKLAVERVEFSHNFQEVKSFSFQAP</sequence>
<evidence type="ECO:0000313" key="2">
    <source>
        <dbReference type="Proteomes" id="UP000824219"/>
    </source>
</evidence>